<dbReference type="EMBL" id="ABCS01000057">
    <property type="protein sequence ID" value="EDM76825.1"/>
    <property type="molecule type" value="Genomic_DNA"/>
</dbReference>
<feature type="region of interest" description="Disordered" evidence="1">
    <location>
        <begin position="248"/>
        <end position="268"/>
    </location>
</feature>
<name>A6GBB6_9BACT</name>
<dbReference type="Proteomes" id="UP000005801">
    <property type="component" value="Unassembled WGS sequence"/>
</dbReference>
<sequence length="268" mass="29277">MLLTACRPPDRGSGLYVAHPEDWGKDLIAIYDGTFSDSDRNIRIRRAPMEGHALVVNLEYPTAGRANAEIEDLLDRQLTFLLAYLERSPEASATLVGFSQGGCLVLDVLTRLAAREPEALGRVSLALIAPARGVRLGRSTAVAKRMIARCSAAELTIADAVEQTGDGALAELIHERTWIAWSCTDEIVGHDSFEVLHELVPPEHLLYRQRLHHVPWTAKDQDPSKEGEVYLASAIALAVSQGEDPREALADYGGFDEPCSDAPKAKEE</sequence>
<keyword evidence="3" id="KW-1185">Reference proteome</keyword>
<dbReference type="AlphaFoldDB" id="A6GBB6"/>
<protein>
    <recommendedName>
        <fullName evidence="4">Serine hydrolase FSH domain-containing protein</fullName>
    </recommendedName>
</protein>
<comment type="caution">
    <text evidence="2">The sequence shown here is derived from an EMBL/GenBank/DDBJ whole genome shotgun (WGS) entry which is preliminary data.</text>
</comment>
<accession>A6GBB6</accession>
<dbReference type="Gene3D" id="3.40.50.1820">
    <property type="entry name" value="alpha/beta hydrolase"/>
    <property type="match status" value="1"/>
</dbReference>
<evidence type="ECO:0000313" key="2">
    <source>
        <dbReference type="EMBL" id="EDM76825.1"/>
    </source>
</evidence>
<gene>
    <name evidence="2" type="ORF">PPSIR1_04433</name>
</gene>
<proteinExistence type="predicted"/>
<evidence type="ECO:0000313" key="3">
    <source>
        <dbReference type="Proteomes" id="UP000005801"/>
    </source>
</evidence>
<reference evidence="2 3" key="1">
    <citation type="submission" date="2007-06" db="EMBL/GenBank/DDBJ databases">
        <authorList>
            <person name="Shimkets L."/>
            <person name="Ferriera S."/>
            <person name="Johnson J."/>
            <person name="Kravitz S."/>
            <person name="Beeson K."/>
            <person name="Sutton G."/>
            <person name="Rogers Y.-H."/>
            <person name="Friedman R."/>
            <person name="Frazier M."/>
            <person name="Venter J.C."/>
        </authorList>
    </citation>
    <scope>NUCLEOTIDE SEQUENCE [LARGE SCALE GENOMIC DNA]</scope>
    <source>
        <strain evidence="2 3">SIR-1</strain>
    </source>
</reference>
<evidence type="ECO:0008006" key="4">
    <source>
        <dbReference type="Google" id="ProtNLM"/>
    </source>
</evidence>
<evidence type="ECO:0000256" key="1">
    <source>
        <dbReference type="SAM" id="MobiDB-lite"/>
    </source>
</evidence>
<organism evidence="2 3">
    <name type="scientific">Plesiocystis pacifica SIR-1</name>
    <dbReference type="NCBI Taxonomy" id="391625"/>
    <lineage>
        <taxon>Bacteria</taxon>
        <taxon>Pseudomonadati</taxon>
        <taxon>Myxococcota</taxon>
        <taxon>Polyangia</taxon>
        <taxon>Nannocystales</taxon>
        <taxon>Nannocystaceae</taxon>
        <taxon>Plesiocystis</taxon>
    </lineage>
</organism>
<dbReference type="InterPro" id="IPR029058">
    <property type="entry name" value="AB_hydrolase_fold"/>
</dbReference>
<dbReference type="RefSeq" id="WP_006974007.1">
    <property type="nucleotide sequence ID" value="NZ_ABCS01000057.1"/>
</dbReference>
<dbReference type="SUPFAM" id="SSF53474">
    <property type="entry name" value="alpha/beta-Hydrolases"/>
    <property type="match status" value="1"/>
</dbReference>